<dbReference type="AlphaFoldDB" id="A0A0S7YDW5"/>
<gene>
    <name evidence="1" type="ORF">AMJ52_05630</name>
</gene>
<evidence type="ECO:0000313" key="1">
    <source>
        <dbReference type="EMBL" id="KPJ72655.1"/>
    </source>
</evidence>
<dbReference type="Proteomes" id="UP000051012">
    <property type="component" value="Unassembled WGS sequence"/>
</dbReference>
<proteinExistence type="predicted"/>
<name>A0A0S7YDW5_UNCT6</name>
<organism evidence="1 2">
    <name type="scientific">candidate division TA06 bacterium DG_78</name>
    <dbReference type="NCBI Taxonomy" id="1703772"/>
    <lineage>
        <taxon>Bacteria</taxon>
        <taxon>Bacteria division TA06</taxon>
    </lineage>
</organism>
<protein>
    <submittedName>
        <fullName evidence="1">Uncharacterized protein</fullName>
    </submittedName>
</protein>
<comment type="caution">
    <text evidence="1">The sequence shown here is derived from an EMBL/GenBank/DDBJ whole genome shotgun (WGS) entry which is preliminary data.</text>
</comment>
<accession>A0A0S7YDW5</accession>
<dbReference type="EMBL" id="LJNI01000063">
    <property type="protein sequence ID" value="KPJ72655.1"/>
    <property type="molecule type" value="Genomic_DNA"/>
</dbReference>
<reference evidence="1 2" key="1">
    <citation type="journal article" date="2015" name="Microbiome">
        <title>Genomic resolution of linkages in carbon, nitrogen, and sulfur cycling among widespread estuary sediment bacteria.</title>
        <authorList>
            <person name="Baker B.J."/>
            <person name="Lazar C.S."/>
            <person name="Teske A.P."/>
            <person name="Dick G.J."/>
        </authorList>
    </citation>
    <scope>NUCLEOTIDE SEQUENCE [LARGE SCALE GENOMIC DNA]</scope>
    <source>
        <strain evidence="1">DG_78</strain>
    </source>
</reference>
<evidence type="ECO:0000313" key="2">
    <source>
        <dbReference type="Proteomes" id="UP000051012"/>
    </source>
</evidence>
<sequence>MKRIYFTALISLVLCICLYAEVDIYGYFEPQYTGIYTDENYYQFQSNKLRVDLKSTIVNNVEFGADVIYLLYFGATNWNILDFLPDQITSPIPLDQRALFQITYGDSFYLDNVYARLANYRFALTVGKQQISLGTGYFSNPTDVFNTKDALDPTYEQPGHNAIRLDAYLADRFGIMLMYTPVEWDWQNSGKLVRLKTGLGHFDISVLGYEFQHTTTDFYTFIQTQQRRRLLGADFVGEILGFGVWGEGCYNFMDDDDDNFFEFLIGTDYTFEGGLYTMFEYHHNSSGESDYPEYDLNDWMQFFTGETKTISQDQVYGLIQYPLTDFIMVGTSAIFSISDQSIALVPMVYYSIFENVELTLMFNLYIGEEGKVFSSSLGNGGLMRAQIYF</sequence>